<dbReference type="Proteomes" id="UP000594263">
    <property type="component" value="Unplaced"/>
</dbReference>
<organism evidence="1 2">
    <name type="scientific">Kalanchoe fedtschenkoi</name>
    <name type="common">Lavender scallops</name>
    <name type="synonym">South American air plant</name>
    <dbReference type="NCBI Taxonomy" id="63787"/>
    <lineage>
        <taxon>Eukaryota</taxon>
        <taxon>Viridiplantae</taxon>
        <taxon>Streptophyta</taxon>
        <taxon>Embryophyta</taxon>
        <taxon>Tracheophyta</taxon>
        <taxon>Spermatophyta</taxon>
        <taxon>Magnoliopsida</taxon>
        <taxon>eudicotyledons</taxon>
        <taxon>Gunneridae</taxon>
        <taxon>Pentapetalae</taxon>
        <taxon>Saxifragales</taxon>
        <taxon>Crassulaceae</taxon>
        <taxon>Kalanchoe</taxon>
    </lineage>
</organism>
<accession>A0A7N0TA81</accession>
<evidence type="ECO:0000313" key="2">
    <source>
        <dbReference type="Proteomes" id="UP000594263"/>
    </source>
</evidence>
<dbReference type="AlphaFoldDB" id="A0A7N0TA81"/>
<reference evidence="1" key="1">
    <citation type="submission" date="2021-01" db="UniProtKB">
        <authorList>
            <consortium name="EnsemblPlants"/>
        </authorList>
    </citation>
    <scope>IDENTIFICATION</scope>
</reference>
<dbReference type="OMA" id="MAYQQPT"/>
<protein>
    <submittedName>
        <fullName evidence="1">Uncharacterized protein</fullName>
    </submittedName>
</protein>
<proteinExistence type="predicted"/>
<dbReference type="EnsemblPlants" id="Kaladp0030s0051.1.v1.1">
    <property type="protein sequence ID" value="Kaladp0030s0051.1.v1.1"/>
    <property type="gene ID" value="Kaladp0030s0051.v1.1"/>
</dbReference>
<dbReference type="Pfam" id="PF04749">
    <property type="entry name" value="PLAC8"/>
    <property type="match status" value="1"/>
</dbReference>
<keyword evidence="2" id="KW-1185">Reference proteome</keyword>
<dbReference type="InterPro" id="IPR006461">
    <property type="entry name" value="PLAC_motif_containing"/>
</dbReference>
<name>A0A7N0TA81_KALFE</name>
<sequence length="136" mass="15096">MVFGRSSWSTGLCGCGADAGICLLTCCLPCVTFGRIANILDEGRSSCCGKGCAYVLLSMVQFQWLMSCVFREKLRRKYSLPAEPCADCCVHYWCEPCALCQEYAELKTRGWDPAKGYEAQKMVPPMPASMKKCMPF</sequence>
<evidence type="ECO:0000313" key="1">
    <source>
        <dbReference type="EnsemblPlants" id="Kaladp0030s0051.1.v1.1"/>
    </source>
</evidence>
<dbReference type="Gramene" id="Kaladp0030s0051.1.v1.1">
    <property type="protein sequence ID" value="Kaladp0030s0051.1.v1.1"/>
    <property type="gene ID" value="Kaladp0030s0051.v1.1"/>
</dbReference>
<dbReference type="PANTHER" id="PTHR15907">
    <property type="entry name" value="DUF614 FAMILY PROTEIN-RELATED"/>
    <property type="match status" value="1"/>
</dbReference>
<dbReference type="NCBIfam" id="TIGR01571">
    <property type="entry name" value="A_thal_Cys_rich"/>
    <property type="match status" value="1"/>
</dbReference>